<proteinExistence type="predicted"/>
<reference evidence="1" key="1">
    <citation type="submission" date="2020-01" db="EMBL/GenBank/DDBJ databases">
        <authorList>
            <person name="Meier V. D."/>
            <person name="Meier V D."/>
        </authorList>
    </citation>
    <scope>NUCLEOTIDE SEQUENCE</scope>
    <source>
        <strain evidence="1">HLG_WM_MAG_06</strain>
    </source>
</reference>
<sequence length="81" mass="9159">MKTTKSKLLIRLITLLTLTLGIVYASNIITPKETLRQVPYSLMSTAQLQAEVEKLSTKGELPFEMGLELIKRWQSEASQVH</sequence>
<organism evidence="1">
    <name type="scientific">uncultured Sulfurovum sp</name>
    <dbReference type="NCBI Taxonomy" id="269237"/>
    <lineage>
        <taxon>Bacteria</taxon>
        <taxon>Pseudomonadati</taxon>
        <taxon>Campylobacterota</taxon>
        <taxon>Epsilonproteobacteria</taxon>
        <taxon>Campylobacterales</taxon>
        <taxon>Sulfurovaceae</taxon>
        <taxon>Sulfurovum</taxon>
        <taxon>environmental samples</taxon>
    </lineage>
</organism>
<evidence type="ECO:0000313" key="1">
    <source>
        <dbReference type="EMBL" id="CAA6822446.1"/>
    </source>
</evidence>
<name>A0A6S6U4M0_9BACT</name>
<accession>A0A6S6U4M0</accession>
<dbReference type="AlphaFoldDB" id="A0A6S6U4M0"/>
<dbReference type="EMBL" id="CACVAP010000102">
    <property type="protein sequence ID" value="CAA6822446.1"/>
    <property type="molecule type" value="Genomic_DNA"/>
</dbReference>
<gene>
    <name evidence="1" type="ORF">HELGO_WM9263</name>
</gene>
<protein>
    <submittedName>
        <fullName evidence="1">Uncharacterized protein</fullName>
    </submittedName>
</protein>